<proteinExistence type="predicted"/>
<reference evidence="4" key="1">
    <citation type="journal article" date="2019" name="Int. J. Syst. Evol. Microbiol.">
        <title>The Global Catalogue of Microorganisms (GCM) 10K type strain sequencing project: providing services to taxonomists for standard genome sequencing and annotation.</title>
        <authorList>
            <consortium name="The Broad Institute Genomics Platform"/>
            <consortium name="The Broad Institute Genome Sequencing Center for Infectious Disease"/>
            <person name="Wu L."/>
            <person name="Ma J."/>
        </authorList>
    </citation>
    <scope>NUCLEOTIDE SEQUENCE [LARGE SCALE GENOMIC DNA]</scope>
    <source>
        <strain evidence="4">CGMCC 4.7020</strain>
    </source>
</reference>
<dbReference type="Proteomes" id="UP001597058">
    <property type="component" value="Unassembled WGS sequence"/>
</dbReference>
<evidence type="ECO:0000259" key="2">
    <source>
        <dbReference type="Pfam" id="PF03457"/>
    </source>
</evidence>
<comment type="caution">
    <text evidence="3">The sequence shown here is derived from an EMBL/GenBank/DDBJ whole genome shotgun (WGS) entry which is preliminary data.</text>
</comment>
<dbReference type="InterPro" id="IPR005114">
    <property type="entry name" value="Helicase_assoc"/>
</dbReference>
<dbReference type="Pfam" id="PF03457">
    <property type="entry name" value="HA"/>
    <property type="match status" value="2"/>
</dbReference>
<feature type="region of interest" description="Disordered" evidence="1">
    <location>
        <begin position="202"/>
        <end position="228"/>
    </location>
</feature>
<dbReference type="PANTHER" id="PTHR33418:SF1">
    <property type="entry name" value="HELICASE-ASSOCIATED DOMAIN-CONTAINING PROTEIN"/>
    <property type="match status" value="1"/>
</dbReference>
<dbReference type="RefSeq" id="WP_381328505.1">
    <property type="nucleotide sequence ID" value="NZ_JBHTMM010000025.1"/>
</dbReference>
<name>A0ABW3XIF9_9ACTN</name>
<evidence type="ECO:0000256" key="1">
    <source>
        <dbReference type="SAM" id="MobiDB-lite"/>
    </source>
</evidence>
<feature type="domain" description="Helicase-associated" evidence="2">
    <location>
        <begin position="110"/>
        <end position="170"/>
    </location>
</feature>
<evidence type="ECO:0000313" key="3">
    <source>
        <dbReference type="EMBL" id="MFD1308329.1"/>
    </source>
</evidence>
<keyword evidence="4" id="KW-1185">Reference proteome</keyword>
<feature type="domain" description="Helicase-associated" evidence="2">
    <location>
        <begin position="42"/>
        <end position="104"/>
    </location>
</feature>
<protein>
    <submittedName>
        <fullName evidence="3">Helicase associated domain-containing protein</fullName>
    </submittedName>
</protein>
<dbReference type="EMBL" id="JBHTMM010000025">
    <property type="protein sequence ID" value="MFD1308329.1"/>
    <property type="molecule type" value="Genomic_DNA"/>
</dbReference>
<dbReference type="PANTHER" id="PTHR33418">
    <property type="entry name" value="HELICASE-ASSOCIATED"/>
    <property type="match status" value="1"/>
</dbReference>
<feature type="compositionally biased region" description="Low complexity" evidence="1">
    <location>
        <begin position="219"/>
        <end position="228"/>
    </location>
</feature>
<evidence type="ECO:0000313" key="4">
    <source>
        <dbReference type="Proteomes" id="UP001597058"/>
    </source>
</evidence>
<dbReference type="Gene3D" id="6.10.140.530">
    <property type="match status" value="1"/>
</dbReference>
<sequence>MNIGAAPEDGEEESRLLLRFAAPRDPVMVADWVSFNVIDTERQDWARGWAALRKFTEREGSARVPYGHREGATPLGQWVAEQRRAYGAGQLSGRRAARLERLGMVWDVADAAFQENLEAARAYRELHFSLCAPRSAVALDRPVGQWLSNLRRPGALAGHPEREAALAAIDPDWNPAWPEVLPGFTVHGMDVGRFAQKPCPAAPALRPGGQKTWAKQPRTTATESTASDTAMRGLGTCIAILPCGSTAHRQ</sequence>
<gene>
    <name evidence="3" type="ORF">ACFQ5X_21015</name>
</gene>
<accession>A0ABW3XIF9</accession>
<organism evidence="3 4">
    <name type="scientific">Streptomyces kaempferi</name>
    <dbReference type="NCBI Taxonomy" id="333725"/>
    <lineage>
        <taxon>Bacteria</taxon>
        <taxon>Bacillati</taxon>
        <taxon>Actinomycetota</taxon>
        <taxon>Actinomycetes</taxon>
        <taxon>Kitasatosporales</taxon>
        <taxon>Streptomycetaceae</taxon>
        <taxon>Streptomyces</taxon>
    </lineage>
</organism>